<proteinExistence type="predicted"/>
<dbReference type="Proteomes" id="UP000703269">
    <property type="component" value="Unassembled WGS sequence"/>
</dbReference>
<feature type="transmembrane region" description="Helical" evidence="2">
    <location>
        <begin position="60"/>
        <end position="82"/>
    </location>
</feature>
<evidence type="ECO:0000256" key="1">
    <source>
        <dbReference type="SAM" id="MobiDB-lite"/>
    </source>
</evidence>
<feature type="region of interest" description="Disordered" evidence="1">
    <location>
        <begin position="343"/>
        <end position="409"/>
    </location>
</feature>
<feature type="transmembrane region" description="Helical" evidence="2">
    <location>
        <begin position="143"/>
        <end position="164"/>
    </location>
</feature>
<dbReference type="OrthoDB" id="3232296at2759"/>
<feature type="transmembrane region" description="Helical" evidence="2">
    <location>
        <begin position="26"/>
        <end position="48"/>
    </location>
</feature>
<name>A0A9P3GDZ4_9APHY</name>
<accession>A0A9P3GDZ4</accession>
<feature type="compositionally biased region" description="Polar residues" evidence="1">
    <location>
        <begin position="393"/>
        <end position="407"/>
    </location>
</feature>
<comment type="caution">
    <text evidence="3">The sequence shown here is derived from an EMBL/GenBank/DDBJ whole genome shotgun (WGS) entry which is preliminary data.</text>
</comment>
<dbReference type="EMBL" id="BPQB01000030">
    <property type="protein sequence ID" value="GJE93143.1"/>
    <property type="molecule type" value="Genomic_DNA"/>
</dbReference>
<organism evidence="3 4">
    <name type="scientific">Phanerochaete sordida</name>
    <dbReference type="NCBI Taxonomy" id="48140"/>
    <lineage>
        <taxon>Eukaryota</taxon>
        <taxon>Fungi</taxon>
        <taxon>Dikarya</taxon>
        <taxon>Basidiomycota</taxon>
        <taxon>Agaricomycotina</taxon>
        <taxon>Agaricomycetes</taxon>
        <taxon>Polyporales</taxon>
        <taxon>Phanerochaetaceae</taxon>
        <taxon>Phanerochaete</taxon>
    </lineage>
</organism>
<keyword evidence="2" id="KW-0812">Transmembrane</keyword>
<dbReference type="AlphaFoldDB" id="A0A9P3GDZ4"/>
<keyword evidence="2" id="KW-1133">Transmembrane helix</keyword>
<reference evidence="3 4" key="1">
    <citation type="submission" date="2021-08" db="EMBL/GenBank/DDBJ databases">
        <title>Draft Genome Sequence of Phanerochaete sordida strain YK-624.</title>
        <authorList>
            <person name="Mori T."/>
            <person name="Dohra H."/>
            <person name="Suzuki T."/>
            <person name="Kawagishi H."/>
            <person name="Hirai H."/>
        </authorList>
    </citation>
    <scope>NUCLEOTIDE SEQUENCE [LARGE SCALE GENOMIC DNA]</scope>
    <source>
        <strain evidence="3 4">YK-624</strain>
    </source>
</reference>
<feature type="transmembrane region" description="Helical" evidence="2">
    <location>
        <begin position="231"/>
        <end position="254"/>
    </location>
</feature>
<feature type="transmembrane region" description="Helical" evidence="2">
    <location>
        <begin position="184"/>
        <end position="210"/>
    </location>
</feature>
<evidence type="ECO:0000256" key="2">
    <source>
        <dbReference type="SAM" id="Phobius"/>
    </source>
</evidence>
<keyword evidence="2" id="KW-0472">Membrane</keyword>
<gene>
    <name evidence="3" type="ORF">PsYK624_093020</name>
</gene>
<evidence type="ECO:0000313" key="3">
    <source>
        <dbReference type="EMBL" id="GJE93143.1"/>
    </source>
</evidence>
<evidence type="ECO:0000313" key="4">
    <source>
        <dbReference type="Proteomes" id="UP000703269"/>
    </source>
</evidence>
<sequence length="533" mass="57731">MAPAFTSFFDRDDAAPLDTKPDWRTWFYLVAQLVGGAGLTLLLATMLWPTSKRKPRNPLLISLCLSWWITSFPSVLLLYYAGQVTGPPPAHNLCLASAVLTMSQAVLAALTALSLIFHIWLVIQTAIGAKFTDDRLIPFSTMVCLAVPWTSYTAVAFAVLGLGLHEPQSVQREGFYCVVNDKHLTQVLGVVGSVAMLGAIIFEVWTVVLLCKNRSCLKQLSRDGRRLDFSLVSRVCVFGAYILLGLVLSVGSVMDWSRRTIDMLYCTFPIAVFIVFGTQPDIWRIWCDASRQITSRRSSAGIMSQQSRSIGASPATRFSFPFFGILSRHPRRASAAHASYHWSPTSTHASPLPPPARSLPPTLPLPAALRPSLRHNRPSFFQLQPTPDLLPSARSSPTSLASPLSDTKTPDAAQWHALDALRPARTCSLSPTSECAGADVDGGLRLCGAHADRAPAWSYPPSVIDLRASSTYEGDGAGPGFGGSSEFLHVPAAALRGDSPVWDAARAGTLHPGGGPNESAEWDEDGVRVWRAL</sequence>
<keyword evidence="4" id="KW-1185">Reference proteome</keyword>
<feature type="compositionally biased region" description="Pro residues" evidence="1">
    <location>
        <begin position="351"/>
        <end position="364"/>
    </location>
</feature>
<protein>
    <submittedName>
        <fullName evidence="3">Uncharacterized protein</fullName>
    </submittedName>
</protein>
<feature type="transmembrane region" description="Helical" evidence="2">
    <location>
        <begin position="102"/>
        <end position="123"/>
    </location>
</feature>